<accession>A0A2S8FG34</accession>
<protein>
    <submittedName>
        <fullName evidence="3">Uncharacterized protein</fullName>
    </submittedName>
</protein>
<evidence type="ECO:0000313" key="3">
    <source>
        <dbReference type="EMBL" id="PQO31135.1"/>
    </source>
</evidence>
<proteinExistence type="predicted"/>
<keyword evidence="2" id="KW-0472">Membrane</keyword>
<dbReference type="EMBL" id="PUIA01000037">
    <property type="protein sequence ID" value="PQO31135.1"/>
    <property type="molecule type" value="Genomic_DNA"/>
</dbReference>
<keyword evidence="1" id="KW-0175">Coiled coil</keyword>
<sequence length="313" mass="35044">MPDSREVLSRSRERRETDPGKALAKAIEGVISMTLIGKIFTVLILIMSLVFMTVAMMVYATHKNWRTVVKGDGASVQGMEKTINEQKANATALQSEIETLNTKIEQERAARVYALAALQARTKLQEAELQRLSQENERLVKSEADMKVILELAETNSKNLKQEVAQLRGDIKIAQSDRDTNFQEVVLLTDKLQQYKVEQDRLKEREQQLVSTTARMQRVLTAHGMDQYTPVDGIPPKLEAVVTAVNDNNMVEISVGADDGIRPGNTLDVFNGDTYLGRIIIKQTAPDRAVGEILREYRRGLIKKGDYVSTKLG</sequence>
<evidence type="ECO:0000313" key="4">
    <source>
        <dbReference type="Proteomes" id="UP000240009"/>
    </source>
</evidence>
<feature type="transmembrane region" description="Helical" evidence="2">
    <location>
        <begin position="39"/>
        <end position="60"/>
    </location>
</feature>
<organism evidence="3 4">
    <name type="scientific">Blastopirellula marina</name>
    <dbReference type="NCBI Taxonomy" id="124"/>
    <lineage>
        <taxon>Bacteria</taxon>
        <taxon>Pseudomonadati</taxon>
        <taxon>Planctomycetota</taxon>
        <taxon>Planctomycetia</taxon>
        <taxon>Pirellulales</taxon>
        <taxon>Pirellulaceae</taxon>
        <taxon>Blastopirellula</taxon>
    </lineage>
</organism>
<comment type="caution">
    <text evidence="3">The sequence shown here is derived from an EMBL/GenBank/DDBJ whole genome shotgun (WGS) entry which is preliminary data.</text>
</comment>
<name>A0A2S8FG34_9BACT</name>
<feature type="coiled-coil region" evidence="1">
    <location>
        <begin position="76"/>
        <end position="212"/>
    </location>
</feature>
<dbReference type="AlphaFoldDB" id="A0A2S8FG34"/>
<keyword evidence="2" id="KW-1133">Transmembrane helix</keyword>
<keyword evidence="2" id="KW-0812">Transmembrane</keyword>
<reference evidence="3 4" key="1">
    <citation type="submission" date="2018-02" db="EMBL/GenBank/DDBJ databases">
        <title>Comparative genomes isolates from brazilian mangrove.</title>
        <authorList>
            <person name="Araujo J.E."/>
            <person name="Taketani R.G."/>
            <person name="Silva M.C.P."/>
            <person name="Loureco M.V."/>
            <person name="Andreote F.D."/>
        </authorList>
    </citation>
    <scope>NUCLEOTIDE SEQUENCE [LARGE SCALE GENOMIC DNA]</scope>
    <source>
        <strain evidence="3 4">HEX-2 MGV</strain>
    </source>
</reference>
<gene>
    <name evidence="3" type="ORF">C5Y96_12335</name>
</gene>
<evidence type="ECO:0000256" key="1">
    <source>
        <dbReference type="SAM" id="Coils"/>
    </source>
</evidence>
<dbReference type="Proteomes" id="UP000240009">
    <property type="component" value="Unassembled WGS sequence"/>
</dbReference>
<evidence type="ECO:0000256" key="2">
    <source>
        <dbReference type="SAM" id="Phobius"/>
    </source>
</evidence>